<dbReference type="Gene3D" id="3.90.226.10">
    <property type="entry name" value="2-enoyl-CoA Hydratase, Chain A, domain 1"/>
    <property type="match status" value="2"/>
</dbReference>
<name>A0AAE2ZH41_9HYPH</name>
<sequence>MPVYRSMLDVQSESFAENRAAMLGLVGTLRDLENRAAAKSEERRPRFEERGQLTPRERLSQLLDPGMPYLALYNMAGYLADNGDPATSVPGASMITGIGFVSGVRCLVFVDDSGINAGASTPRSVDKALGCLDIALKQKLPFIHLVESAGANLMDYTVELWAHGGGMFHGLAKLSAAGVPVITVLHGPSTAGGAYQPGMSDYVIGVRKNGMAALAGAALVQAATGEESDDRTLGGAEMHASVSGLVEYLAEDDAHGIAIARDIVARLDWNKDCAAPPARAFTEPVSSADEIAGLAPVDYRRPYDMRELAARLVDGSDFSDFKPDYGVSTVCLQADVFGHPCGILGNNGPIDPQGATKAAQFMQLCDQADIPLVFLSNTTGYMVGAEYEHAGMIKHGSKMIQAVSNVRVPKITFYVGASFGAGNYGMCGYAYAPDFLFSWPNAKTGVMGGEQAALTMEQVMTRSAARRGKTLDPAMLKAQRDKIVSLFDGQSDAFYTSGHMLDHGVIDPRDTRKVLGFALETCREARRRQLHPNSFGVARM</sequence>
<feature type="domain" description="CoA carboxyltransferase N-terminal" evidence="1">
    <location>
        <begin position="19"/>
        <end position="279"/>
    </location>
</feature>
<dbReference type="EMBL" id="JAICBX010000001">
    <property type="protein sequence ID" value="MBW8636101.1"/>
    <property type="molecule type" value="Genomic_DNA"/>
</dbReference>
<gene>
    <name evidence="3" type="ORF">K1W69_02795</name>
</gene>
<dbReference type="FunFam" id="3.90.226.10:FF:000021">
    <property type="entry name" value="Acetyl-CoA carboxylase carboxyltransferase subunit"/>
    <property type="match status" value="1"/>
</dbReference>
<evidence type="ECO:0000259" key="2">
    <source>
        <dbReference type="PROSITE" id="PS50989"/>
    </source>
</evidence>
<comment type="caution">
    <text evidence="3">The sequence shown here is derived from an EMBL/GenBank/DDBJ whole genome shotgun (WGS) entry which is preliminary data.</text>
</comment>
<dbReference type="GO" id="GO:0016874">
    <property type="term" value="F:ligase activity"/>
    <property type="evidence" value="ECO:0007669"/>
    <property type="project" value="InterPro"/>
</dbReference>
<dbReference type="RefSeq" id="WP_220226808.1">
    <property type="nucleotide sequence ID" value="NZ_JAICBX010000001.1"/>
</dbReference>
<evidence type="ECO:0000313" key="4">
    <source>
        <dbReference type="Proteomes" id="UP001196509"/>
    </source>
</evidence>
<dbReference type="InterPro" id="IPR034733">
    <property type="entry name" value="AcCoA_carboxyl_beta"/>
</dbReference>
<protein>
    <submittedName>
        <fullName evidence="3">Acyl-CoA carboxylase subunit beta</fullName>
    </submittedName>
</protein>
<dbReference type="InterPro" id="IPR045190">
    <property type="entry name" value="MCCB/AccD1-like"/>
</dbReference>
<dbReference type="PANTHER" id="PTHR22855">
    <property type="entry name" value="ACETYL, PROPIONYL, PYRUVATE, AND GLUTACONYL CARBOXYLASE-RELATED"/>
    <property type="match status" value="1"/>
</dbReference>
<dbReference type="InterPro" id="IPR011763">
    <property type="entry name" value="COA_CT_C"/>
</dbReference>
<dbReference type="Pfam" id="PF01039">
    <property type="entry name" value="Carboxyl_trans"/>
    <property type="match status" value="1"/>
</dbReference>
<dbReference type="PANTHER" id="PTHR22855:SF46">
    <property type="entry name" value="METHYLCROTONOYL-COA CARBOXYLASE"/>
    <property type="match status" value="1"/>
</dbReference>
<dbReference type="Proteomes" id="UP001196509">
    <property type="component" value="Unassembled WGS sequence"/>
</dbReference>
<accession>A0AAE2ZH41</accession>
<organism evidence="3 4">
    <name type="scientific">Flavimaribacter sediminis</name>
    <dbReference type="NCBI Taxonomy" id="2865987"/>
    <lineage>
        <taxon>Bacteria</taxon>
        <taxon>Pseudomonadati</taxon>
        <taxon>Pseudomonadota</taxon>
        <taxon>Alphaproteobacteria</taxon>
        <taxon>Hyphomicrobiales</taxon>
        <taxon>Rhizobiaceae</taxon>
        <taxon>Flavimaribacter</taxon>
    </lineage>
</organism>
<dbReference type="PROSITE" id="PS50989">
    <property type="entry name" value="COA_CT_CTER"/>
    <property type="match status" value="1"/>
</dbReference>
<evidence type="ECO:0000313" key="3">
    <source>
        <dbReference type="EMBL" id="MBW8636101.1"/>
    </source>
</evidence>
<proteinExistence type="predicted"/>
<dbReference type="AlphaFoldDB" id="A0AAE2ZH41"/>
<dbReference type="PROSITE" id="PS50980">
    <property type="entry name" value="COA_CT_NTER"/>
    <property type="match status" value="1"/>
</dbReference>
<dbReference type="SUPFAM" id="SSF52096">
    <property type="entry name" value="ClpP/crotonase"/>
    <property type="match status" value="2"/>
</dbReference>
<evidence type="ECO:0000259" key="1">
    <source>
        <dbReference type="PROSITE" id="PS50980"/>
    </source>
</evidence>
<reference evidence="3" key="1">
    <citation type="submission" date="2021-08" db="EMBL/GenBank/DDBJ databases">
        <title>Hoeflea bacterium WL0058 sp. nov., isolated from the sediment.</title>
        <authorList>
            <person name="Wang L."/>
            <person name="Zhang D."/>
        </authorList>
    </citation>
    <scope>NUCLEOTIDE SEQUENCE</scope>
    <source>
        <strain evidence="3">WL0058</strain>
    </source>
</reference>
<keyword evidence="4" id="KW-1185">Reference proteome</keyword>
<dbReference type="InterPro" id="IPR011762">
    <property type="entry name" value="COA_CT_N"/>
</dbReference>
<dbReference type="InterPro" id="IPR029045">
    <property type="entry name" value="ClpP/crotonase-like_dom_sf"/>
</dbReference>
<feature type="domain" description="CoA carboxyltransferase C-terminal" evidence="2">
    <location>
        <begin position="292"/>
        <end position="529"/>
    </location>
</feature>